<protein>
    <submittedName>
        <fullName evidence="10">ABC transporter ATP-binding protein</fullName>
    </submittedName>
</protein>
<dbReference type="InterPro" id="IPR039421">
    <property type="entry name" value="Type_1_exporter"/>
</dbReference>
<feature type="transmembrane region" description="Helical" evidence="7">
    <location>
        <begin position="55"/>
        <end position="75"/>
    </location>
</feature>
<keyword evidence="3" id="KW-0547">Nucleotide-binding</keyword>
<dbReference type="InterPro" id="IPR003593">
    <property type="entry name" value="AAA+_ATPase"/>
</dbReference>
<evidence type="ECO:0000313" key="10">
    <source>
        <dbReference type="EMBL" id="MDZ5712907.1"/>
    </source>
</evidence>
<feature type="transmembrane region" description="Helical" evidence="7">
    <location>
        <begin position="20"/>
        <end position="43"/>
    </location>
</feature>
<dbReference type="PROSITE" id="PS00211">
    <property type="entry name" value="ABC_TRANSPORTER_1"/>
    <property type="match status" value="1"/>
</dbReference>
<gene>
    <name evidence="10" type="ORF">UFB30_11780</name>
</gene>
<comment type="subcellular location">
    <subcellularLocation>
        <location evidence="1">Cell membrane</location>
        <topology evidence="1">Multi-pass membrane protein</topology>
    </subcellularLocation>
</comment>
<dbReference type="PROSITE" id="PS50929">
    <property type="entry name" value="ABC_TM1F"/>
    <property type="match status" value="1"/>
</dbReference>
<feature type="transmembrane region" description="Helical" evidence="7">
    <location>
        <begin position="152"/>
        <end position="174"/>
    </location>
</feature>
<dbReference type="InterPro" id="IPR017871">
    <property type="entry name" value="ABC_transporter-like_CS"/>
</dbReference>
<dbReference type="PANTHER" id="PTHR43394">
    <property type="entry name" value="ATP-DEPENDENT PERMEASE MDL1, MITOCHONDRIAL"/>
    <property type="match status" value="1"/>
</dbReference>
<dbReference type="Proteomes" id="UP001292084">
    <property type="component" value="Unassembled WGS sequence"/>
</dbReference>
<dbReference type="PANTHER" id="PTHR43394:SF1">
    <property type="entry name" value="ATP-BINDING CASSETTE SUB-FAMILY B MEMBER 10, MITOCHONDRIAL"/>
    <property type="match status" value="1"/>
</dbReference>
<evidence type="ECO:0000256" key="4">
    <source>
        <dbReference type="ARBA" id="ARBA00022840"/>
    </source>
</evidence>
<evidence type="ECO:0000259" key="9">
    <source>
        <dbReference type="PROSITE" id="PS50929"/>
    </source>
</evidence>
<evidence type="ECO:0000256" key="1">
    <source>
        <dbReference type="ARBA" id="ARBA00004651"/>
    </source>
</evidence>
<feature type="domain" description="ABC transmembrane type-1" evidence="9">
    <location>
        <begin position="19"/>
        <end position="301"/>
    </location>
</feature>
<keyword evidence="5 7" id="KW-1133">Transmembrane helix</keyword>
<dbReference type="Pfam" id="PF00005">
    <property type="entry name" value="ABC_tran"/>
    <property type="match status" value="1"/>
</dbReference>
<evidence type="ECO:0000256" key="2">
    <source>
        <dbReference type="ARBA" id="ARBA00022692"/>
    </source>
</evidence>
<dbReference type="PROSITE" id="PS50893">
    <property type="entry name" value="ABC_TRANSPORTER_2"/>
    <property type="match status" value="1"/>
</dbReference>
<organism evidence="10 11">
    <name type="scientific">Jeotgalibacillus haloalkalitolerans</name>
    <dbReference type="NCBI Taxonomy" id="3104292"/>
    <lineage>
        <taxon>Bacteria</taxon>
        <taxon>Bacillati</taxon>
        <taxon>Bacillota</taxon>
        <taxon>Bacilli</taxon>
        <taxon>Bacillales</taxon>
        <taxon>Caryophanaceae</taxon>
        <taxon>Jeotgalibacillus</taxon>
    </lineage>
</organism>
<accession>A0ABU5KP25</accession>
<dbReference type="SMART" id="SM00382">
    <property type="entry name" value="AAA"/>
    <property type="match status" value="1"/>
</dbReference>
<evidence type="ECO:0000256" key="3">
    <source>
        <dbReference type="ARBA" id="ARBA00022741"/>
    </source>
</evidence>
<keyword evidence="2 7" id="KW-0812">Transmembrane</keyword>
<feature type="transmembrane region" description="Helical" evidence="7">
    <location>
        <begin position="126"/>
        <end position="146"/>
    </location>
</feature>
<dbReference type="SUPFAM" id="SSF52540">
    <property type="entry name" value="P-loop containing nucleoside triphosphate hydrolases"/>
    <property type="match status" value="1"/>
</dbReference>
<keyword evidence="4 10" id="KW-0067">ATP-binding</keyword>
<feature type="domain" description="ABC transporter" evidence="8">
    <location>
        <begin position="335"/>
        <end position="570"/>
    </location>
</feature>
<feature type="transmembrane region" description="Helical" evidence="7">
    <location>
        <begin position="248"/>
        <end position="266"/>
    </location>
</feature>
<keyword evidence="6 7" id="KW-0472">Membrane</keyword>
<dbReference type="InterPro" id="IPR036640">
    <property type="entry name" value="ABC1_TM_sf"/>
</dbReference>
<reference evidence="10 11" key="1">
    <citation type="submission" date="2023-12" db="EMBL/GenBank/DDBJ databases">
        <title>Jeotgalibacillus haloalkaliphilus sp. nov., a novel salt-tolerant bacteria, isolated from the estuary of the Fenhe River into the Yellow River.</title>
        <authorList>
            <person name="Li Y."/>
        </authorList>
    </citation>
    <scope>NUCLEOTIDE SEQUENCE [LARGE SCALE GENOMIC DNA]</scope>
    <source>
        <strain evidence="10 11">HH7-29</strain>
    </source>
</reference>
<keyword evidence="11" id="KW-1185">Reference proteome</keyword>
<dbReference type="CDD" id="cd18542">
    <property type="entry name" value="ABC_6TM_YknU_like"/>
    <property type="match status" value="1"/>
</dbReference>
<dbReference type="GO" id="GO:0005524">
    <property type="term" value="F:ATP binding"/>
    <property type="evidence" value="ECO:0007669"/>
    <property type="project" value="UniProtKB-KW"/>
</dbReference>
<dbReference type="InterPro" id="IPR011527">
    <property type="entry name" value="ABC1_TM_dom"/>
</dbReference>
<comment type="caution">
    <text evidence="10">The sequence shown here is derived from an EMBL/GenBank/DDBJ whole genome shotgun (WGS) entry which is preliminary data.</text>
</comment>
<dbReference type="Pfam" id="PF00664">
    <property type="entry name" value="ABC_membrane"/>
    <property type="match status" value="1"/>
</dbReference>
<evidence type="ECO:0000256" key="7">
    <source>
        <dbReference type="SAM" id="Phobius"/>
    </source>
</evidence>
<dbReference type="EMBL" id="JAXQNN010000004">
    <property type="protein sequence ID" value="MDZ5712907.1"/>
    <property type="molecule type" value="Genomic_DNA"/>
</dbReference>
<dbReference type="InterPro" id="IPR003439">
    <property type="entry name" value="ABC_transporter-like_ATP-bd"/>
</dbReference>
<dbReference type="Gene3D" id="1.20.1560.10">
    <property type="entry name" value="ABC transporter type 1, transmembrane domain"/>
    <property type="match status" value="1"/>
</dbReference>
<feature type="transmembrane region" description="Helical" evidence="7">
    <location>
        <begin position="278"/>
        <end position="299"/>
    </location>
</feature>
<dbReference type="Gene3D" id="3.40.50.300">
    <property type="entry name" value="P-loop containing nucleotide triphosphate hydrolases"/>
    <property type="match status" value="1"/>
</dbReference>
<dbReference type="RefSeq" id="WP_322421892.1">
    <property type="nucleotide sequence ID" value="NZ_JAXQNN010000004.1"/>
</dbReference>
<sequence>MDVFKKLKEFYWPHKRHFILSIIFLFVMTLITIVYPIILQITIDDVVGEGRYNLIPYLAFGFIAIMAVKGVATFISQYNGDLFGIIAVYDLREKLYDKLQSLPFQYYDNAKTGDIMSRLTADVEGFRFFLSFGFAELIRLVLLLVVTTGVMLYYSVPLTIVTMLSIPFLAIAVYKFDQKVHPAFRGVRKSFGKLNTNVQENISGINTVKSLSREEHQINKFNSSNQDYKEKYLFTSDVWAKYFPLMEFLGNVSVIMLLGYGGYLVVNDSLTAGELTAFYSLVGFIIWPIMNLGFTINQFSQSKASGERLLEILEAEETIKEKPDAIDMTRSSGEVEFKNVTLQYTADDEKAINNVSFKVDSGKTVGLIGATGSGKTSVTQLMTRFYEPTEGSVMIDGKEVSDYKLRSLRKNVGFVLQESFLFSSTIKANIAFGRPEATMDEIIDAAKKAEAHDFIMEMPEGYDTMLGERGLGLSGGQKQRIAIARAICLDPSILILDDATSAVDMQTEFKIQKALKEVMKGRTTFIIAHRISSLKHADEIFVFDNGEITHRGTHDELIGLEGQYKRIYDIQYKDQKSLSATGTR</sequence>
<dbReference type="InterPro" id="IPR027417">
    <property type="entry name" value="P-loop_NTPase"/>
</dbReference>
<proteinExistence type="predicted"/>
<dbReference type="SUPFAM" id="SSF90123">
    <property type="entry name" value="ABC transporter transmembrane region"/>
    <property type="match status" value="1"/>
</dbReference>
<evidence type="ECO:0000256" key="6">
    <source>
        <dbReference type="ARBA" id="ARBA00023136"/>
    </source>
</evidence>
<evidence type="ECO:0000313" key="11">
    <source>
        <dbReference type="Proteomes" id="UP001292084"/>
    </source>
</evidence>
<evidence type="ECO:0000256" key="5">
    <source>
        <dbReference type="ARBA" id="ARBA00022989"/>
    </source>
</evidence>
<name>A0ABU5KP25_9BACL</name>
<evidence type="ECO:0000259" key="8">
    <source>
        <dbReference type="PROSITE" id="PS50893"/>
    </source>
</evidence>